<feature type="repeat" description="ANK" evidence="8">
    <location>
        <begin position="88"/>
        <end position="110"/>
    </location>
</feature>
<dbReference type="Pfam" id="PF12796">
    <property type="entry name" value="Ank_2"/>
    <property type="match status" value="2"/>
</dbReference>
<feature type="repeat" description="ANK" evidence="8">
    <location>
        <begin position="122"/>
        <end position="144"/>
    </location>
</feature>
<comment type="subcellular location">
    <subcellularLocation>
        <location evidence="2">Cell membrane</location>
        <topology evidence="2">Peripheral membrane protein</topology>
        <orientation evidence="2">Cytoplasmic side</orientation>
    </subcellularLocation>
    <subcellularLocation>
        <location evidence="1">Membrane</location>
        <topology evidence="1">Multi-pass membrane protein</topology>
    </subcellularLocation>
</comment>
<dbReference type="InterPro" id="IPR026961">
    <property type="entry name" value="PGG_dom"/>
</dbReference>
<dbReference type="PANTHER" id="PTHR24186:SF37">
    <property type="entry name" value="PGG DOMAIN-CONTAINING PROTEIN"/>
    <property type="match status" value="1"/>
</dbReference>
<dbReference type="SMART" id="SM00248">
    <property type="entry name" value="ANK"/>
    <property type="match status" value="5"/>
</dbReference>
<reference evidence="11" key="1">
    <citation type="submission" date="2020-09" db="EMBL/GenBank/DDBJ databases">
        <title>Genome-Enabled Discovery of Anthraquinone Biosynthesis in Senna tora.</title>
        <authorList>
            <person name="Kang S.-H."/>
            <person name="Pandey R.P."/>
            <person name="Lee C.-M."/>
            <person name="Sim J.-S."/>
            <person name="Jeong J.-T."/>
            <person name="Choi B.-S."/>
            <person name="Jung M."/>
            <person name="Ginzburg D."/>
            <person name="Zhao K."/>
            <person name="Won S.Y."/>
            <person name="Oh T.-J."/>
            <person name="Yu Y."/>
            <person name="Kim N.-H."/>
            <person name="Lee O.R."/>
            <person name="Lee T.-H."/>
            <person name="Bashyal P."/>
            <person name="Kim T.-S."/>
            <person name="Lee W.-H."/>
            <person name="Kawkins C."/>
            <person name="Kim C.-K."/>
            <person name="Kim J.S."/>
            <person name="Ahn B.O."/>
            <person name="Rhee S.Y."/>
            <person name="Sohng J.K."/>
        </authorList>
    </citation>
    <scope>NUCLEOTIDE SEQUENCE</scope>
    <source>
        <tissue evidence="11">Leaf</tissue>
    </source>
</reference>
<accession>A0A835CLM9</accession>
<dbReference type="Pfam" id="PF13962">
    <property type="entry name" value="PGG"/>
    <property type="match status" value="1"/>
</dbReference>
<dbReference type="EMBL" id="JAAIUW010000001">
    <property type="protein sequence ID" value="KAF7843557.1"/>
    <property type="molecule type" value="Genomic_DNA"/>
</dbReference>
<keyword evidence="3 9" id="KW-0812">Transmembrane</keyword>
<keyword evidence="4" id="KW-0677">Repeat</keyword>
<proteinExistence type="predicted"/>
<dbReference type="OrthoDB" id="1585477at2759"/>
<organism evidence="11 12">
    <name type="scientific">Senna tora</name>
    <dbReference type="NCBI Taxonomy" id="362788"/>
    <lineage>
        <taxon>Eukaryota</taxon>
        <taxon>Viridiplantae</taxon>
        <taxon>Streptophyta</taxon>
        <taxon>Embryophyta</taxon>
        <taxon>Tracheophyta</taxon>
        <taxon>Spermatophyta</taxon>
        <taxon>Magnoliopsida</taxon>
        <taxon>eudicotyledons</taxon>
        <taxon>Gunneridae</taxon>
        <taxon>Pentapetalae</taxon>
        <taxon>rosids</taxon>
        <taxon>fabids</taxon>
        <taxon>Fabales</taxon>
        <taxon>Fabaceae</taxon>
        <taxon>Caesalpinioideae</taxon>
        <taxon>Cassia clade</taxon>
        <taxon>Senna</taxon>
    </lineage>
</organism>
<evidence type="ECO:0000256" key="4">
    <source>
        <dbReference type="ARBA" id="ARBA00022737"/>
    </source>
</evidence>
<evidence type="ECO:0000259" key="10">
    <source>
        <dbReference type="Pfam" id="PF13962"/>
    </source>
</evidence>
<evidence type="ECO:0000256" key="1">
    <source>
        <dbReference type="ARBA" id="ARBA00004141"/>
    </source>
</evidence>
<comment type="caution">
    <text evidence="11">The sequence shown here is derived from an EMBL/GenBank/DDBJ whole genome shotgun (WGS) entry which is preliminary data.</text>
</comment>
<evidence type="ECO:0000256" key="7">
    <source>
        <dbReference type="ARBA" id="ARBA00023136"/>
    </source>
</evidence>
<dbReference type="Gene3D" id="1.25.40.20">
    <property type="entry name" value="Ankyrin repeat-containing domain"/>
    <property type="match status" value="1"/>
</dbReference>
<keyword evidence="6 8" id="KW-0040">ANK repeat</keyword>
<dbReference type="SUPFAM" id="SSF48403">
    <property type="entry name" value="Ankyrin repeat"/>
    <property type="match status" value="1"/>
</dbReference>
<dbReference type="PANTHER" id="PTHR24186">
    <property type="entry name" value="PROTEIN PHOSPHATASE 1 REGULATORY SUBUNIT"/>
    <property type="match status" value="1"/>
</dbReference>
<feature type="domain" description="PGG" evidence="10">
    <location>
        <begin position="308"/>
        <end position="411"/>
    </location>
</feature>
<name>A0A835CLM9_9FABA</name>
<evidence type="ECO:0000256" key="5">
    <source>
        <dbReference type="ARBA" id="ARBA00022989"/>
    </source>
</evidence>
<protein>
    <submittedName>
        <fullName evidence="11">Ankyrin repeat-containing protein</fullName>
    </submittedName>
</protein>
<keyword evidence="5 9" id="KW-1133">Transmembrane helix</keyword>
<keyword evidence="7 9" id="KW-0472">Membrane</keyword>
<evidence type="ECO:0000256" key="9">
    <source>
        <dbReference type="SAM" id="Phobius"/>
    </source>
</evidence>
<dbReference type="PROSITE" id="PS50088">
    <property type="entry name" value="ANK_REPEAT"/>
    <property type="match status" value="2"/>
</dbReference>
<evidence type="ECO:0000256" key="6">
    <source>
        <dbReference type="ARBA" id="ARBA00023043"/>
    </source>
</evidence>
<feature type="transmembrane region" description="Helical" evidence="9">
    <location>
        <begin position="388"/>
        <end position="413"/>
    </location>
</feature>
<dbReference type="AlphaFoldDB" id="A0A835CLM9"/>
<dbReference type="GO" id="GO:0005886">
    <property type="term" value="C:plasma membrane"/>
    <property type="evidence" value="ECO:0007669"/>
    <property type="project" value="UniProtKB-SubCell"/>
</dbReference>
<evidence type="ECO:0000313" key="11">
    <source>
        <dbReference type="EMBL" id="KAF7843557.1"/>
    </source>
</evidence>
<evidence type="ECO:0000256" key="2">
    <source>
        <dbReference type="ARBA" id="ARBA00004413"/>
    </source>
</evidence>
<evidence type="ECO:0000256" key="3">
    <source>
        <dbReference type="ARBA" id="ARBA00022692"/>
    </source>
</evidence>
<gene>
    <name evidence="11" type="ORF">G2W53_000462</name>
</gene>
<dbReference type="InterPro" id="IPR036770">
    <property type="entry name" value="Ankyrin_rpt-contain_sf"/>
</dbReference>
<dbReference type="PROSITE" id="PS50297">
    <property type="entry name" value="ANK_REP_REGION"/>
    <property type="match status" value="2"/>
</dbReference>
<feature type="transmembrane region" description="Helical" evidence="9">
    <location>
        <begin position="433"/>
        <end position="453"/>
    </location>
</feature>
<dbReference type="Proteomes" id="UP000634136">
    <property type="component" value="Unassembled WGS sequence"/>
</dbReference>
<keyword evidence="12" id="KW-1185">Reference proteome</keyword>
<sequence length="472" mass="53681">MELYKMSTISHHHQQIGDKMRDLYEASSRGCVSTLNSLMHQHPHILYRISQTSFTETPLHISSSLGHFDFTKILLTHNPKLALELDFSRRTPLHMASAEGHIEIVKELVQVYKEACLFCDEEGRIPLHYAAMRGRREVAKELIRAKPESLKILDKGKNVLHLCVMYNHLETLKALVELEIDTTELLIHTDHMDGNNNILHLAVILKLVQIVGYLLSIPKITEAANMKNGMGFTAYDILHHSPKDLKTFEIQLLFMDNGIQTEEREMNYSTPPQPTPPLPTTTTNNNNGYYYWRRILRSIDNSLNNKGDWVEETRGTLSLVATVISTITFQAGINTPGGFIQQGHALLAIRSPWFHYYVFCNTICFCASLSVTLLLVSGVPVKNRAVMWVLSIGMCVTLTFLGFTYSFGISMIFPGLWESTCSSMVSRVSNYAWYVLLGLIGLFFMMRLGIWIVKMCMNKINLRSVRSNQQCI</sequence>
<dbReference type="InterPro" id="IPR002110">
    <property type="entry name" value="Ankyrin_rpt"/>
</dbReference>
<evidence type="ECO:0000256" key="8">
    <source>
        <dbReference type="PROSITE-ProRule" id="PRU00023"/>
    </source>
</evidence>
<feature type="transmembrane region" description="Helical" evidence="9">
    <location>
        <begin position="353"/>
        <end position="376"/>
    </location>
</feature>
<evidence type="ECO:0000313" key="12">
    <source>
        <dbReference type="Proteomes" id="UP000634136"/>
    </source>
</evidence>